<dbReference type="Proteomes" id="UP000279594">
    <property type="component" value="Chromosome"/>
</dbReference>
<dbReference type="PANTHER" id="PTHR30092">
    <property type="entry name" value="INNER MEMBRANE PROTEIN CRED"/>
    <property type="match status" value="1"/>
</dbReference>
<keyword evidence="1" id="KW-0812">Transmembrane</keyword>
<gene>
    <name evidence="2" type="primary">creD</name>
    <name evidence="2" type="ORF">D9M09_00095</name>
</gene>
<feature type="transmembrane region" description="Helical" evidence="1">
    <location>
        <begin position="325"/>
        <end position="343"/>
    </location>
</feature>
<keyword evidence="1" id="KW-1133">Transmembrane helix</keyword>
<feature type="transmembrane region" description="Helical" evidence="1">
    <location>
        <begin position="429"/>
        <end position="448"/>
    </location>
</feature>
<proteinExistence type="predicted"/>
<reference evidence="2 3" key="1">
    <citation type="submission" date="2018-10" db="EMBL/GenBank/DDBJ databases">
        <title>Effects of UV and annual dynamics of microbial communities in freshwater RAS systems.</title>
        <authorList>
            <person name="Bekkelund A.K."/>
            <person name="Hansen B.R."/>
            <person name="Stokken H."/>
            <person name="Eriksen B.F."/>
            <person name="Kashulin N.A."/>
        </authorList>
    </citation>
    <scope>NUCLEOTIDE SEQUENCE [LARGE SCALE GENOMIC DNA]</scope>
    <source>
        <strain evidence="2 3">BHSEK</strain>
    </source>
</reference>
<protein>
    <submittedName>
        <fullName evidence="2">Cell envelope integrity protein CreD</fullName>
    </submittedName>
</protein>
<organism evidence="2 3">
    <name type="scientific">Janthinobacterium agaricidamnosum</name>
    <dbReference type="NCBI Taxonomy" id="55508"/>
    <lineage>
        <taxon>Bacteria</taxon>
        <taxon>Pseudomonadati</taxon>
        <taxon>Pseudomonadota</taxon>
        <taxon>Betaproteobacteria</taxon>
        <taxon>Burkholderiales</taxon>
        <taxon>Oxalobacteraceae</taxon>
        <taxon>Janthinobacterium</taxon>
    </lineage>
</organism>
<dbReference type="Pfam" id="PF06123">
    <property type="entry name" value="CreD"/>
    <property type="match status" value="1"/>
</dbReference>
<accession>A0A3G2E2V0</accession>
<dbReference type="PANTHER" id="PTHR30092:SF0">
    <property type="entry name" value="INNER MEMBRANE PROTEIN CRED"/>
    <property type="match status" value="1"/>
</dbReference>
<dbReference type="RefSeq" id="WP_121668325.1">
    <property type="nucleotide sequence ID" value="NZ_CP033019.1"/>
</dbReference>
<feature type="transmembrane region" description="Helical" evidence="1">
    <location>
        <begin position="403"/>
        <end position="423"/>
    </location>
</feature>
<dbReference type="PIRSF" id="PIRSF004548">
    <property type="entry name" value="CreD"/>
    <property type="match status" value="1"/>
</dbReference>
<feature type="transmembrane region" description="Helical" evidence="1">
    <location>
        <begin position="350"/>
        <end position="368"/>
    </location>
</feature>
<evidence type="ECO:0000313" key="3">
    <source>
        <dbReference type="Proteomes" id="UP000279594"/>
    </source>
</evidence>
<name>A0A3G2E2V0_9BURK</name>
<keyword evidence="3" id="KW-1185">Reference proteome</keyword>
<evidence type="ECO:0000313" key="2">
    <source>
        <dbReference type="EMBL" id="AYM74377.1"/>
    </source>
</evidence>
<feature type="transmembrane region" description="Helical" evidence="1">
    <location>
        <begin position="5"/>
        <end position="26"/>
    </location>
</feature>
<dbReference type="InterPro" id="IPR010364">
    <property type="entry name" value="Uncharacterised_IM_CreD"/>
</dbReference>
<keyword evidence="1" id="KW-0472">Membrane</keyword>
<dbReference type="NCBIfam" id="NF008712">
    <property type="entry name" value="PRK11715.1-1"/>
    <property type="match status" value="1"/>
</dbReference>
<dbReference type="GO" id="GO:0005886">
    <property type="term" value="C:plasma membrane"/>
    <property type="evidence" value="ECO:0007669"/>
    <property type="project" value="TreeGrafter"/>
</dbReference>
<dbReference type="AlphaFoldDB" id="A0A3G2E2V0"/>
<sequence length="463" mass="51329">MQKTLLVKALIVFGLMLIIGLPLLMIQETIKERMEFRQEAVNSIAADSVREQTIIGPILVIPYTEQYEERVEVAKGDDKEAKSAVRTELLRRTVQRRLLVYPNNLLLNGNIDTDRRYRGIHQVLVYSGQHAFKGDFTVPAGSQLPRKSPDSRVTLGAPFVALSIEDVRGIRNIPKIDWGGQKIEFEQGSDLFAFRSGLHAPLGAMPLAAPQQVHFSFDLGLDGIERQHFVPVAKNSQISIKSNWPHPQFGGRFLPSPKFRQINADGFQVEWSISSLATNAQTQLSTIEGEFKVPDSAPLGQIDRFSVGFIEPVNVYSQSDRATKYGLLFVALTFAAFFIFEILKSLPIHPVQYLLVGLSLVIFFLLLVGLAEHIAFLTAYLIASAACIVLTSFYLVHVLHNAWRGIGFGVGLTMLYGALYGLLSSENNALVMGSILLFAVLAAIMVATRKVDWYQIGKGAPQE</sequence>
<dbReference type="EMBL" id="CP033019">
    <property type="protein sequence ID" value="AYM74377.1"/>
    <property type="molecule type" value="Genomic_DNA"/>
</dbReference>
<evidence type="ECO:0000256" key="1">
    <source>
        <dbReference type="SAM" id="Phobius"/>
    </source>
</evidence>
<feature type="transmembrane region" description="Helical" evidence="1">
    <location>
        <begin position="374"/>
        <end position="396"/>
    </location>
</feature>